<dbReference type="AlphaFoldDB" id="A0A3A2ZUX8"/>
<accession>A0A3A2ZUX8</accession>
<keyword evidence="2" id="KW-1185">Reference proteome</keyword>
<dbReference type="OrthoDB" id="4369471at2759"/>
<protein>
    <submittedName>
        <fullName evidence="1">Uncharacterized protein</fullName>
    </submittedName>
</protein>
<reference evidence="2" key="1">
    <citation type="submission" date="2017-02" db="EMBL/GenBank/DDBJ databases">
        <authorList>
            <person name="Tafer H."/>
            <person name="Lopandic K."/>
        </authorList>
    </citation>
    <scope>NUCLEOTIDE SEQUENCE [LARGE SCALE GENOMIC DNA]</scope>
    <source>
        <strain evidence="2">CBS 366.77</strain>
    </source>
</reference>
<evidence type="ECO:0000313" key="1">
    <source>
        <dbReference type="EMBL" id="RJE26969.1"/>
    </source>
</evidence>
<evidence type="ECO:0000313" key="2">
    <source>
        <dbReference type="Proteomes" id="UP000266188"/>
    </source>
</evidence>
<proteinExistence type="predicted"/>
<dbReference type="STRING" id="2070753.A0A3A2ZUX8"/>
<name>A0A3A2ZUX8_9EURO</name>
<comment type="caution">
    <text evidence="1">The sequence shown here is derived from an EMBL/GenBank/DDBJ whole genome shotgun (WGS) entry which is preliminary data.</text>
</comment>
<dbReference type="EMBL" id="MVGC01000011">
    <property type="protein sequence ID" value="RJE26969.1"/>
    <property type="molecule type" value="Genomic_DNA"/>
</dbReference>
<dbReference type="Proteomes" id="UP000266188">
    <property type="component" value="Unassembled WGS sequence"/>
</dbReference>
<organism evidence="1 2">
    <name type="scientific">Aspergillus sclerotialis</name>
    <dbReference type="NCBI Taxonomy" id="2070753"/>
    <lineage>
        <taxon>Eukaryota</taxon>
        <taxon>Fungi</taxon>
        <taxon>Dikarya</taxon>
        <taxon>Ascomycota</taxon>
        <taxon>Pezizomycotina</taxon>
        <taxon>Eurotiomycetes</taxon>
        <taxon>Eurotiomycetidae</taxon>
        <taxon>Eurotiales</taxon>
        <taxon>Aspergillaceae</taxon>
        <taxon>Aspergillus</taxon>
        <taxon>Aspergillus subgen. Polypaecilum</taxon>
    </lineage>
</organism>
<sequence>MTQDPQPDTTTIPNNPGSCALRLLHIAHLPSHKKKSLLRSLASDITTTFILIAQHAESGILTRKHTGPINAVIETIKETEISQREMLEDCVRKYKRRIRRMKREKIWVRGKLGNVIRGVHEMVAVWRERGRRFESLVEELAAVRQECEILRASCRGLGAGMGMGMGVGMAFDGENGVRIASPMEVDGGGEREGSVDCS</sequence>
<gene>
    <name evidence="1" type="ORF">PHISCL_00670</name>
</gene>